<name>A0A8J3G9W2_9BACT</name>
<evidence type="ECO:0000256" key="4">
    <source>
        <dbReference type="ARBA" id="ARBA00022741"/>
    </source>
</evidence>
<dbReference type="Proteomes" id="UP000598271">
    <property type="component" value="Unassembled WGS sequence"/>
</dbReference>
<sequence>MGNRSNRDELVFLQDILDCIARIEDYLEGVTEQEFENNFEKQDSVIRRIEIMGEAVKNISIETRQKYPEVSWRGLAGMRDILILISTSESPWM</sequence>
<reference evidence="6 7" key="1">
    <citation type="journal article" date="2014" name="Int. J. Syst. Evol. Microbiol.">
        <title>Complete genome sequence of Corynebacterium casei LMG S-19264T (=DSM 44701T), isolated from a smear-ripened cheese.</title>
        <authorList>
            <consortium name="US DOE Joint Genome Institute (JGI-PGF)"/>
            <person name="Walter F."/>
            <person name="Albersmeier A."/>
            <person name="Kalinowski J."/>
            <person name="Ruckert C."/>
        </authorList>
    </citation>
    <scope>NUCLEOTIDE SEQUENCE [LARGE SCALE GENOMIC DNA]</scope>
    <source>
        <strain evidence="6 7">KCTC 12866</strain>
    </source>
</reference>
<comment type="caution">
    <text evidence="6">The sequence shown here is derived from an EMBL/GenBank/DDBJ whole genome shotgun (WGS) entry which is preliminary data.</text>
</comment>
<dbReference type="GO" id="GO:0110001">
    <property type="term" value="C:toxin-antitoxin complex"/>
    <property type="evidence" value="ECO:0007669"/>
    <property type="project" value="InterPro"/>
</dbReference>
<evidence type="ECO:0000256" key="1">
    <source>
        <dbReference type="ARBA" id="ARBA00022553"/>
    </source>
</evidence>
<keyword evidence="1" id="KW-0597">Phosphoprotein</keyword>
<gene>
    <name evidence="6" type="ORF">GCM10007390_24320</name>
</gene>
<dbReference type="PANTHER" id="PTHR34139">
    <property type="entry name" value="UPF0331 PROTEIN MJ0127"/>
    <property type="match status" value="1"/>
</dbReference>
<dbReference type="PANTHER" id="PTHR34139:SF1">
    <property type="entry name" value="RNASE MJ1380-RELATED"/>
    <property type="match status" value="1"/>
</dbReference>
<keyword evidence="5" id="KW-0378">Hydrolase</keyword>
<dbReference type="GO" id="GO:0000166">
    <property type="term" value="F:nucleotide binding"/>
    <property type="evidence" value="ECO:0007669"/>
    <property type="project" value="UniProtKB-KW"/>
</dbReference>
<proteinExistence type="predicted"/>
<evidence type="ECO:0000256" key="5">
    <source>
        <dbReference type="ARBA" id="ARBA00022801"/>
    </source>
</evidence>
<dbReference type="Pfam" id="PF01934">
    <property type="entry name" value="HepT-like"/>
    <property type="match status" value="1"/>
</dbReference>
<accession>A0A8J3G9W2</accession>
<keyword evidence="4" id="KW-0547">Nucleotide-binding</keyword>
<keyword evidence="2" id="KW-1277">Toxin-antitoxin system</keyword>
<evidence type="ECO:0000313" key="7">
    <source>
        <dbReference type="Proteomes" id="UP000598271"/>
    </source>
</evidence>
<dbReference type="GO" id="GO:0016787">
    <property type="term" value="F:hydrolase activity"/>
    <property type="evidence" value="ECO:0007669"/>
    <property type="project" value="UniProtKB-KW"/>
</dbReference>
<dbReference type="EMBL" id="BMXF01000002">
    <property type="protein sequence ID" value="GHB69834.1"/>
    <property type="molecule type" value="Genomic_DNA"/>
</dbReference>
<dbReference type="InterPro" id="IPR051813">
    <property type="entry name" value="HepT_RNase_toxin"/>
</dbReference>
<keyword evidence="7" id="KW-1185">Reference proteome</keyword>
<dbReference type="InterPro" id="IPR008201">
    <property type="entry name" value="HepT-like"/>
</dbReference>
<evidence type="ECO:0000256" key="3">
    <source>
        <dbReference type="ARBA" id="ARBA00022722"/>
    </source>
</evidence>
<evidence type="ECO:0008006" key="8">
    <source>
        <dbReference type="Google" id="ProtNLM"/>
    </source>
</evidence>
<keyword evidence="3" id="KW-0540">Nuclease</keyword>
<evidence type="ECO:0000256" key="2">
    <source>
        <dbReference type="ARBA" id="ARBA00022649"/>
    </source>
</evidence>
<organism evidence="6 7">
    <name type="scientific">Persicitalea jodogahamensis</name>
    <dbReference type="NCBI Taxonomy" id="402147"/>
    <lineage>
        <taxon>Bacteria</taxon>
        <taxon>Pseudomonadati</taxon>
        <taxon>Bacteroidota</taxon>
        <taxon>Cytophagia</taxon>
        <taxon>Cytophagales</taxon>
        <taxon>Spirosomataceae</taxon>
        <taxon>Persicitalea</taxon>
    </lineage>
</organism>
<protein>
    <recommendedName>
        <fullName evidence="8">DUF86 domain-containing protein</fullName>
    </recommendedName>
</protein>
<dbReference type="AlphaFoldDB" id="A0A8J3G9W2"/>
<dbReference type="GO" id="GO:0004540">
    <property type="term" value="F:RNA nuclease activity"/>
    <property type="evidence" value="ECO:0007669"/>
    <property type="project" value="InterPro"/>
</dbReference>
<evidence type="ECO:0000313" key="6">
    <source>
        <dbReference type="EMBL" id="GHB69834.1"/>
    </source>
</evidence>